<name>A0AAW1E9K6_ZOAVI</name>
<keyword evidence="3" id="KW-1185">Reference proteome</keyword>
<protein>
    <submittedName>
        <fullName evidence="2">Uncharacterized protein</fullName>
    </submittedName>
</protein>
<dbReference type="EMBL" id="JBCEZU010000434">
    <property type="protein sequence ID" value="KAK9519065.1"/>
    <property type="molecule type" value="Genomic_DNA"/>
</dbReference>
<accession>A0AAW1E9K6</accession>
<sequence length="79" mass="8616">MKTGTWNSMYRGLPTTLGFRFVQVVCPPPAERAASYPALAPDIRNNDHDVTRSIDSAFSRSGPSTAKSTTPTKNNETTQ</sequence>
<evidence type="ECO:0000313" key="3">
    <source>
        <dbReference type="Proteomes" id="UP001488805"/>
    </source>
</evidence>
<feature type="region of interest" description="Disordered" evidence="1">
    <location>
        <begin position="37"/>
        <end position="79"/>
    </location>
</feature>
<gene>
    <name evidence="2" type="ORF">VZT92_021818</name>
</gene>
<dbReference type="AlphaFoldDB" id="A0AAW1E9K6"/>
<organism evidence="2 3">
    <name type="scientific">Zoarces viviparus</name>
    <name type="common">Viviparous eelpout</name>
    <name type="synonym">Blennius viviparus</name>
    <dbReference type="NCBI Taxonomy" id="48416"/>
    <lineage>
        <taxon>Eukaryota</taxon>
        <taxon>Metazoa</taxon>
        <taxon>Chordata</taxon>
        <taxon>Craniata</taxon>
        <taxon>Vertebrata</taxon>
        <taxon>Euteleostomi</taxon>
        <taxon>Actinopterygii</taxon>
        <taxon>Neopterygii</taxon>
        <taxon>Teleostei</taxon>
        <taxon>Neoteleostei</taxon>
        <taxon>Acanthomorphata</taxon>
        <taxon>Eupercaria</taxon>
        <taxon>Perciformes</taxon>
        <taxon>Cottioidei</taxon>
        <taxon>Zoarcales</taxon>
        <taxon>Zoarcidae</taxon>
        <taxon>Zoarcinae</taxon>
        <taxon>Zoarces</taxon>
    </lineage>
</organism>
<reference evidence="2 3" key="1">
    <citation type="journal article" date="2024" name="Genome Biol. Evol.">
        <title>Chromosome-level genome assembly of the viviparous eelpout Zoarces viviparus.</title>
        <authorList>
            <person name="Fuhrmann N."/>
            <person name="Brasseur M.V."/>
            <person name="Bakowski C.E."/>
            <person name="Podsiadlowski L."/>
            <person name="Prost S."/>
            <person name="Krehenwinkel H."/>
            <person name="Mayer C."/>
        </authorList>
    </citation>
    <scope>NUCLEOTIDE SEQUENCE [LARGE SCALE GENOMIC DNA]</scope>
    <source>
        <strain evidence="2">NO-MEL_2022_Ind0_liver</strain>
    </source>
</reference>
<dbReference type="Proteomes" id="UP001488805">
    <property type="component" value="Unassembled WGS sequence"/>
</dbReference>
<evidence type="ECO:0000256" key="1">
    <source>
        <dbReference type="SAM" id="MobiDB-lite"/>
    </source>
</evidence>
<evidence type="ECO:0000313" key="2">
    <source>
        <dbReference type="EMBL" id="KAK9519065.1"/>
    </source>
</evidence>
<comment type="caution">
    <text evidence="2">The sequence shown here is derived from an EMBL/GenBank/DDBJ whole genome shotgun (WGS) entry which is preliminary data.</text>
</comment>
<proteinExistence type="predicted"/>
<feature type="compositionally biased region" description="Polar residues" evidence="1">
    <location>
        <begin position="53"/>
        <end position="79"/>
    </location>
</feature>